<dbReference type="InterPro" id="IPR027417">
    <property type="entry name" value="P-loop_NTPase"/>
</dbReference>
<dbReference type="PANTHER" id="PTHR37291">
    <property type="entry name" value="5-METHYLCYTOSINE-SPECIFIC RESTRICTION ENZYME B"/>
    <property type="match status" value="1"/>
</dbReference>
<dbReference type="SUPFAM" id="SSF52540">
    <property type="entry name" value="P-loop containing nucleoside triphosphate hydrolases"/>
    <property type="match status" value="1"/>
</dbReference>
<sequence length="586" mass="66032">MTKCYLLTWNPENFKEGGDAGVKAGIPTRWSCHSQQPKIDDRIYLIRLGVEPRGIVASGTVVRESFADTDWRDPSKTKRYIEILPDETRSNPEQGMLPIAALKQLNAKLAIQFNWSPQSSGVEIPSAVATLLDAVWRSQEMPNMPAPSQLMTTPLNQIFFGPPGTGKTFVTIEAAVTAAEPGFVWKSREQLKARYDELVHAGRIRFVTFHQSYSYEDFVEGLAATSTDGKISYEKKLGVFRKLVNAAREYRTTEVRKASDSFSDCWQAFIQQLDESPAGVSIKTKRSQFVITEVEDNTIRFDKNQGNSVHTLALSTVQAVFEGQRMVHGGLQPYYDALIAHIRELGQQLSATEVVRQNYVLVIDEINRGNISRIFGELITLIEPSKRIGAPEALEVTLPLTGDKFGVPDNLYIIGTMNTADRSLAGLDLALRRRFTFVEMPPQPELLDDVDVEGVNIGAMLRVMNQRITALLDRDHCIGHAYFMPLCDNPSLPLLTDIFAQNILPLLQEYFFEDWQRIRWVLADQSKPADFAFIVSDEQMDAQQLFPNVPQFKSRECWRLNTAALQQAEAYRRIYQTAGPVTEQEA</sequence>
<accession>A0ABU7J0K6</accession>
<proteinExistence type="predicted"/>
<dbReference type="InterPro" id="IPR003593">
    <property type="entry name" value="AAA+_ATPase"/>
</dbReference>
<comment type="caution">
    <text evidence="2">The sequence shown here is derived from an EMBL/GenBank/DDBJ whole genome shotgun (WGS) entry which is preliminary data.</text>
</comment>
<dbReference type="EMBL" id="JAUHLI010000001">
    <property type="protein sequence ID" value="MEE2000029.1"/>
    <property type="molecule type" value="Genomic_DNA"/>
</dbReference>
<feature type="domain" description="AAA+ ATPase" evidence="1">
    <location>
        <begin position="153"/>
        <end position="445"/>
    </location>
</feature>
<keyword evidence="3" id="KW-1185">Reference proteome</keyword>
<dbReference type="Gene3D" id="3.40.50.300">
    <property type="entry name" value="P-loop containing nucleotide triphosphate hydrolases"/>
    <property type="match status" value="1"/>
</dbReference>
<name>A0ABU7J0K6_9GAMM</name>
<dbReference type="RefSeq" id="WP_330127184.1">
    <property type="nucleotide sequence ID" value="NZ_JAUHLI010000001.1"/>
</dbReference>
<protein>
    <submittedName>
        <fullName evidence="2">AAA family ATPase</fullName>
    </submittedName>
</protein>
<dbReference type="PANTHER" id="PTHR37291:SF1">
    <property type="entry name" value="TYPE IV METHYL-DIRECTED RESTRICTION ENZYME ECOKMCRB SUBUNIT"/>
    <property type="match status" value="1"/>
</dbReference>
<organism evidence="2 3">
    <name type="scientific">Alkalimonas cellulosilytica</name>
    <dbReference type="NCBI Taxonomy" id="3058395"/>
    <lineage>
        <taxon>Bacteria</taxon>
        <taxon>Pseudomonadati</taxon>
        <taxon>Pseudomonadota</taxon>
        <taxon>Gammaproteobacteria</taxon>
        <taxon>Alkalimonas</taxon>
    </lineage>
</organism>
<dbReference type="InterPro" id="IPR011704">
    <property type="entry name" value="ATPase_dyneun-rel_AAA"/>
</dbReference>
<dbReference type="Pfam" id="PF07728">
    <property type="entry name" value="AAA_5"/>
    <property type="match status" value="1"/>
</dbReference>
<dbReference type="InterPro" id="IPR052934">
    <property type="entry name" value="Methyl-DNA_Rec/Restrict_Enz"/>
</dbReference>
<evidence type="ECO:0000313" key="2">
    <source>
        <dbReference type="EMBL" id="MEE2000029.1"/>
    </source>
</evidence>
<dbReference type="SMART" id="SM00382">
    <property type="entry name" value="AAA"/>
    <property type="match status" value="1"/>
</dbReference>
<reference evidence="2 3" key="1">
    <citation type="submission" date="2023-07" db="EMBL/GenBank/DDBJ databases">
        <title>Alkalimonas sp., MEB108 novel, alkaliphilic bacterium isolated from Lonar Lake, India.</title>
        <authorList>
            <person name="Joshi A."/>
            <person name="Thite S."/>
        </authorList>
    </citation>
    <scope>NUCLEOTIDE SEQUENCE [LARGE SCALE GENOMIC DNA]</scope>
    <source>
        <strain evidence="2 3">MEB108</strain>
    </source>
</reference>
<evidence type="ECO:0000259" key="1">
    <source>
        <dbReference type="SMART" id="SM00382"/>
    </source>
</evidence>
<evidence type="ECO:0000313" key="3">
    <source>
        <dbReference type="Proteomes" id="UP001336314"/>
    </source>
</evidence>
<dbReference type="Proteomes" id="UP001336314">
    <property type="component" value="Unassembled WGS sequence"/>
</dbReference>
<gene>
    <name evidence="2" type="ORF">QWY20_01075</name>
</gene>